<dbReference type="Gene3D" id="2.160.10.10">
    <property type="entry name" value="Hexapeptide repeat proteins"/>
    <property type="match status" value="1"/>
</dbReference>
<dbReference type="AlphaFoldDB" id="A0A829GCX0"/>
<dbReference type="GO" id="GO:0005524">
    <property type="term" value="F:ATP binding"/>
    <property type="evidence" value="ECO:0007669"/>
    <property type="project" value="UniProtKB-KW"/>
</dbReference>
<dbReference type="Gene3D" id="3.90.550.10">
    <property type="entry name" value="Spore Coat Polysaccharide Biosynthesis Protein SpsA, Chain A"/>
    <property type="match status" value="1"/>
</dbReference>
<dbReference type="Pfam" id="PF24894">
    <property type="entry name" value="Hexapep_GlmU"/>
    <property type="match status" value="1"/>
</dbReference>
<dbReference type="PANTHER" id="PTHR43523:SF2">
    <property type="entry name" value="GLUCOSE-1-PHOSPHATE ADENYLYLTRANSFERASE"/>
    <property type="match status" value="1"/>
</dbReference>
<dbReference type="GO" id="GO:0008878">
    <property type="term" value="F:glucose-1-phosphate adenylyltransferase activity"/>
    <property type="evidence" value="ECO:0007669"/>
    <property type="project" value="UniProtKB-EC"/>
</dbReference>
<comment type="caution">
    <text evidence="11">The sequence shown here is derived from an EMBL/GenBank/DDBJ whole genome shotgun (WGS) entry which is preliminary data.</text>
</comment>
<evidence type="ECO:0000313" key="12">
    <source>
        <dbReference type="Proteomes" id="UP000014316"/>
    </source>
</evidence>
<dbReference type="InterPro" id="IPR056818">
    <property type="entry name" value="GlmU/GlgC-like_hexapep"/>
</dbReference>
<dbReference type="PANTHER" id="PTHR43523">
    <property type="entry name" value="GLUCOSE-1-PHOSPHATE ADENYLYLTRANSFERASE-RELATED"/>
    <property type="match status" value="1"/>
</dbReference>
<proteinExistence type="inferred from homology"/>
<feature type="domain" description="Nucleotidyl transferase" evidence="9">
    <location>
        <begin position="1"/>
        <end position="97"/>
    </location>
</feature>
<dbReference type="InterPro" id="IPR011831">
    <property type="entry name" value="ADP-Glc_PPase"/>
</dbReference>
<evidence type="ECO:0000256" key="7">
    <source>
        <dbReference type="ARBA" id="ARBA00023056"/>
    </source>
</evidence>
<evidence type="ECO:0000256" key="2">
    <source>
        <dbReference type="ARBA" id="ARBA00022600"/>
    </source>
</evidence>
<name>A0A829GCX0_LACPA</name>
<evidence type="ECO:0000256" key="3">
    <source>
        <dbReference type="ARBA" id="ARBA00022679"/>
    </source>
</evidence>
<dbReference type="GO" id="GO:0005978">
    <property type="term" value="P:glycogen biosynthetic process"/>
    <property type="evidence" value="ECO:0007669"/>
    <property type="project" value="UniProtKB-KW"/>
</dbReference>
<protein>
    <submittedName>
        <fullName evidence="11">Glucose-1-phosphate adenylyltransferase</fullName>
        <ecNumber evidence="11">2.7.7.27</ecNumber>
    </submittedName>
</protein>
<gene>
    <name evidence="11" type="primary">glgC</name>
    <name evidence="11" type="ORF">Lpp123_11626</name>
</gene>
<comment type="similarity">
    <text evidence="1">Belongs to the bacterial/plant glucose-1-phosphate adenylyltransferase family.</text>
</comment>
<dbReference type="PROSITE" id="PS00810">
    <property type="entry name" value="ADP_GLC_PYROPHOSPH_3"/>
    <property type="match status" value="1"/>
</dbReference>
<evidence type="ECO:0000256" key="5">
    <source>
        <dbReference type="ARBA" id="ARBA00022741"/>
    </source>
</evidence>
<keyword evidence="7" id="KW-0320">Glycogen biosynthesis</keyword>
<dbReference type="InterPro" id="IPR005835">
    <property type="entry name" value="NTP_transferase_dom"/>
</dbReference>
<keyword evidence="3 11" id="KW-0808">Transferase</keyword>
<sequence>RFGIMNTDDTDRIIEFEEKPAKPKSNLASMGIYIFNWPTLKQYLTESYATDGAMEDFGHDVIPAYLTHNEASYAYAFRGYWKDVGTIQSLWEANMEFLNPNNPLNIGNRNWRIFSQNEALPPMFLTKTAKVAGSMIVDGCYVAGSIQHSILSQNVKIGEGSVIKDSMIMPNAVIGKNVTVDHAIVGENAVIGDNGKVVGKPNEISVVGYGEVLGRTEKE</sequence>
<evidence type="ECO:0000259" key="9">
    <source>
        <dbReference type="Pfam" id="PF00483"/>
    </source>
</evidence>
<keyword evidence="6" id="KW-0067">ATP-binding</keyword>
<dbReference type="InterPro" id="IPR029044">
    <property type="entry name" value="Nucleotide-diphossugar_trans"/>
</dbReference>
<dbReference type="SUPFAM" id="SSF53448">
    <property type="entry name" value="Nucleotide-diphospho-sugar transferases"/>
    <property type="match status" value="1"/>
</dbReference>
<evidence type="ECO:0000256" key="6">
    <source>
        <dbReference type="ARBA" id="ARBA00022840"/>
    </source>
</evidence>
<accession>A0A829GCX0</accession>
<keyword evidence="4 11" id="KW-0548">Nucleotidyltransferase</keyword>
<keyword evidence="8" id="KW-0119">Carbohydrate metabolism</keyword>
<evidence type="ECO:0000256" key="8">
    <source>
        <dbReference type="ARBA" id="ARBA00023277"/>
    </source>
</evidence>
<evidence type="ECO:0000259" key="10">
    <source>
        <dbReference type="Pfam" id="PF24894"/>
    </source>
</evidence>
<reference evidence="11 12" key="1">
    <citation type="journal article" date="2013" name="PLoS ONE">
        <title>Lactobacillus paracasei comparative genomics: towards species pan-genome definition and exploitation of diversity.</title>
        <authorList>
            <person name="Smokvina T."/>
            <person name="Wels M."/>
            <person name="Polka J."/>
            <person name="Chervaux C."/>
            <person name="Brisse S."/>
            <person name="Boekhorst J."/>
            <person name="van Hylckama Vlieg J.E."/>
            <person name="Siezen R.J."/>
        </authorList>
    </citation>
    <scope>NUCLEOTIDE SEQUENCE [LARGE SCALE GENOMIC DNA]</scope>
    <source>
        <strain evidence="11 12">Lpp123</strain>
    </source>
</reference>
<keyword evidence="5" id="KW-0547">Nucleotide-binding</keyword>
<evidence type="ECO:0000256" key="1">
    <source>
        <dbReference type="ARBA" id="ARBA00010443"/>
    </source>
</evidence>
<dbReference type="EC" id="2.7.7.27" evidence="11"/>
<feature type="non-terminal residue" evidence="11">
    <location>
        <position position="1"/>
    </location>
</feature>
<feature type="domain" description="Glucose-1-phosphate adenylyltransferase/Bifunctional protein GlmU-like C-terminal hexapeptide" evidence="10">
    <location>
        <begin position="128"/>
        <end position="199"/>
    </location>
</feature>
<dbReference type="EMBL" id="ANJW01000693">
    <property type="protein sequence ID" value="EPC51834.1"/>
    <property type="molecule type" value="Genomic_DNA"/>
</dbReference>
<dbReference type="Pfam" id="PF00483">
    <property type="entry name" value="NTP_transferase"/>
    <property type="match status" value="1"/>
</dbReference>
<dbReference type="InterPro" id="IPR005836">
    <property type="entry name" value="ADP_Glu_pyroP_CS"/>
</dbReference>
<keyword evidence="2" id="KW-0321">Glycogen metabolism</keyword>
<dbReference type="Proteomes" id="UP000014316">
    <property type="component" value="Unassembled WGS sequence"/>
</dbReference>
<evidence type="ECO:0000256" key="4">
    <source>
        <dbReference type="ARBA" id="ARBA00022695"/>
    </source>
</evidence>
<evidence type="ECO:0000313" key="11">
    <source>
        <dbReference type="EMBL" id="EPC51834.1"/>
    </source>
</evidence>
<dbReference type="CDD" id="cd04651">
    <property type="entry name" value="LbH_G1P_AT_C"/>
    <property type="match status" value="1"/>
</dbReference>
<organism evidence="11 12">
    <name type="scientific">Lacticaseibacillus paracasei subsp. paracasei Lpp123</name>
    <dbReference type="NCBI Taxonomy" id="1256201"/>
    <lineage>
        <taxon>Bacteria</taxon>
        <taxon>Bacillati</taxon>
        <taxon>Bacillota</taxon>
        <taxon>Bacilli</taxon>
        <taxon>Lactobacillales</taxon>
        <taxon>Lactobacillaceae</taxon>
        <taxon>Lacticaseibacillus</taxon>
    </lineage>
</organism>